<evidence type="ECO:0000313" key="2">
    <source>
        <dbReference type="Proteomes" id="UP001219355"/>
    </source>
</evidence>
<reference evidence="1" key="1">
    <citation type="submission" date="2023-03" db="EMBL/GenBank/DDBJ databases">
        <title>Emydomyces testavorans Genome Sequence.</title>
        <authorList>
            <person name="Hoyer L."/>
        </authorList>
    </citation>
    <scope>NUCLEOTIDE SEQUENCE</scope>
    <source>
        <strain evidence="1">16-2883</strain>
    </source>
</reference>
<dbReference type="Proteomes" id="UP001219355">
    <property type="component" value="Chromosome 3"/>
</dbReference>
<sequence length="180" mass="19527">MVGRIVAASISRLKIVCSSRKFRSSSLLQLVHSNTPNTPSSTQSLPIARITVHLDRATGLQWDLGAQSGWWLGPVVAKHIALRILGNENQELVVLEWKTELSGVVSGECFISGSAGAVEVLARVNAGGGWVAVILARNWVAGWAIWCSRSERGGRQEKEGTESLEDMHRARVLFEGTISI</sequence>
<keyword evidence="2" id="KW-1185">Reference proteome</keyword>
<protein>
    <submittedName>
        <fullName evidence="1">Uncharacterized protein</fullName>
    </submittedName>
</protein>
<proteinExistence type="predicted"/>
<evidence type="ECO:0000313" key="1">
    <source>
        <dbReference type="EMBL" id="WEW60035.1"/>
    </source>
</evidence>
<dbReference type="EMBL" id="CP120629">
    <property type="protein sequence ID" value="WEW60035.1"/>
    <property type="molecule type" value="Genomic_DNA"/>
</dbReference>
<gene>
    <name evidence="1" type="ORF">PRK78_005519</name>
</gene>
<organism evidence="1 2">
    <name type="scientific">Emydomyces testavorans</name>
    <dbReference type="NCBI Taxonomy" id="2070801"/>
    <lineage>
        <taxon>Eukaryota</taxon>
        <taxon>Fungi</taxon>
        <taxon>Dikarya</taxon>
        <taxon>Ascomycota</taxon>
        <taxon>Pezizomycotina</taxon>
        <taxon>Eurotiomycetes</taxon>
        <taxon>Eurotiomycetidae</taxon>
        <taxon>Onygenales</taxon>
        <taxon>Nannizziopsiaceae</taxon>
        <taxon>Emydomyces</taxon>
    </lineage>
</organism>
<accession>A0AAF0DNK8</accession>
<dbReference type="AlphaFoldDB" id="A0AAF0DNK8"/>
<name>A0AAF0DNK8_9EURO</name>